<feature type="non-terminal residue" evidence="2">
    <location>
        <position position="1"/>
    </location>
</feature>
<accession>A0A0B6Z4K5</accession>
<proteinExistence type="predicted"/>
<feature type="region of interest" description="Disordered" evidence="1">
    <location>
        <begin position="1"/>
        <end position="32"/>
    </location>
</feature>
<feature type="compositionally biased region" description="Polar residues" evidence="1">
    <location>
        <begin position="165"/>
        <end position="178"/>
    </location>
</feature>
<sequence length="248" mass="27739">GFGKRRFDRIAGASSFGGFGGKRSETAEIPNEFEDLDMHSAPVNSEFSDEEKQSLLNDDIIETLKRRFDPIGHSSDFRIFGKRDTLPTDQDISVDTQLDNVQPFDLVLVSDGNKLKSLSGNDYLELSGIDTNGNQLTDDVDVDEYISMALQPNLLNNFNTQRQFDRFNNNNPQLFQSPASSDESSSDTETARGVTRDLPYTQESIDTQNKNRDKLLFTDNEPSSVDLIGNISPNLHKLIDAQTGSYQQ</sequence>
<dbReference type="EMBL" id="HACG01015966">
    <property type="protein sequence ID" value="CEK62831.1"/>
    <property type="molecule type" value="Transcribed_RNA"/>
</dbReference>
<evidence type="ECO:0000313" key="2">
    <source>
        <dbReference type="EMBL" id="CEK62831.1"/>
    </source>
</evidence>
<feature type="region of interest" description="Disordered" evidence="1">
    <location>
        <begin position="165"/>
        <end position="214"/>
    </location>
</feature>
<name>A0A0B6Z4K5_9EUPU</name>
<gene>
    <name evidence="2" type="primary">ORF46252</name>
</gene>
<evidence type="ECO:0000256" key="1">
    <source>
        <dbReference type="SAM" id="MobiDB-lite"/>
    </source>
</evidence>
<reference evidence="2" key="1">
    <citation type="submission" date="2014-12" db="EMBL/GenBank/DDBJ databases">
        <title>Insight into the proteome of Arion vulgaris.</title>
        <authorList>
            <person name="Aradska J."/>
            <person name="Bulat T."/>
            <person name="Smidak R."/>
            <person name="Sarate P."/>
            <person name="Gangsoo J."/>
            <person name="Sialana F."/>
            <person name="Bilban M."/>
            <person name="Lubec G."/>
        </authorList>
    </citation>
    <scope>NUCLEOTIDE SEQUENCE</scope>
    <source>
        <tissue evidence="2">Skin</tissue>
    </source>
</reference>
<protein>
    <submittedName>
        <fullName evidence="2">Uncharacterized protein</fullName>
    </submittedName>
</protein>
<organism evidence="2">
    <name type="scientific">Arion vulgaris</name>
    <dbReference type="NCBI Taxonomy" id="1028688"/>
    <lineage>
        <taxon>Eukaryota</taxon>
        <taxon>Metazoa</taxon>
        <taxon>Spiralia</taxon>
        <taxon>Lophotrochozoa</taxon>
        <taxon>Mollusca</taxon>
        <taxon>Gastropoda</taxon>
        <taxon>Heterobranchia</taxon>
        <taxon>Euthyneura</taxon>
        <taxon>Panpulmonata</taxon>
        <taxon>Eupulmonata</taxon>
        <taxon>Stylommatophora</taxon>
        <taxon>Helicina</taxon>
        <taxon>Arionoidea</taxon>
        <taxon>Arionidae</taxon>
        <taxon>Arion</taxon>
    </lineage>
</organism>
<dbReference type="AlphaFoldDB" id="A0A0B6Z4K5"/>